<gene>
    <name evidence="2" type="ORF">CDAR_534141</name>
</gene>
<accession>A0AAV4S4Q5</accession>
<protein>
    <submittedName>
        <fullName evidence="2">Uncharacterized protein</fullName>
    </submittedName>
</protein>
<evidence type="ECO:0000313" key="2">
    <source>
        <dbReference type="EMBL" id="GIY29483.1"/>
    </source>
</evidence>
<comment type="caution">
    <text evidence="2">The sequence shown here is derived from an EMBL/GenBank/DDBJ whole genome shotgun (WGS) entry which is preliminary data.</text>
</comment>
<proteinExistence type="predicted"/>
<name>A0AAV4S4Q5_9ARAC</name>
<reference evidence="2 3" key="1">
    <citation type="submission" date="2021-06" db="EMBL/GenBank/DDBJ databases">
        <title>Caerostris darwini draft genome.</title>
        <authorList>
            <person name="Kono N."/>
            <person name="Arakawa K."/>
        </authorList>
    </citation>
    <scope>NUCLEOTIDE SEQUENCE [LARGE SCALE GENOMIC DNA]</scope>
</reference>
<dbReference type="AlphaFoldDB" id="A0AAV4S4Q5"/>
<sequence length="117" mass="13664">MFTWLLKRTQGYNSMLTSLYICFFKLLFDFRNHGHAARIALDKAIEAEELLGVMKGVYANKDNNFSAVKLFIVVVVPVSAITQINFRKQQRRTGSNMLQDRFSPSVGCFFDRYRRVW</sequence>
<keyword evidence="3" id="KW-1185">Reference proteome</keyword>
<keyword evidence="1" id="KW-1133">Transmembrane helix</keyword>
<evidence type="ECO:0000313" key="3">
    <source>
        <dbReference type="Proteomes" id="UP001054837"/>
    </source>
</evidence>
<dbReference type="Proteomes" id="UP001054837">
    <property type="component" value="Unassembled WGS sequence"/>
</dbReference>
<dbReference type="EMBL" id="BPLQ01007314">
    <property type="protein sequence ID" value="GIY29483.1"/>
    <property type="molecule type" value="Genomic_DNA"/>
</dbReference>
<keyword evidence="1" id="KW-0472">Membrane</keyword>
<feature type="transmembrane region" description="Helical" evidence="1">
    <location>
        <begin position="67"/>
        <end position="86"/>
    </location>
</feature>
<evidence type="ECO:0000256" key="1">
    <source>
        <dbReference type="SAM" id="Phobius"/>
    </source>
</evidence>
<organism evidence="2 3">
    <name type="scientific">Caerostris darwini</name>
    <dbReference type="NCBI Taxonomy" id="1538125"/>
    <lineage>
        <taxon>Eukaryota</taxon>
        <taxon>Metazoa</taxon>
        <taxon>Ecdysozoa</taxon>
        <taxon>Arthropoda</taxon>
        <taxon>Chelicerata</taxon>
        <taxon>Arachnida</taxon>
        <taxon>Araneae</taxon>
        <taxon>Araneomorphae</taxon>
        <taxon>Entelegynae</taxon>
        <taxon>Araneoidea</taxon>
        <taxon>Araneidae</taxon>
        <taxon>Caerostris</taxon>
    </lineage>
</organism>
<keyword evidence="1" id="KW-0812">Transmembrane</keyword>